<proteinExistence type="predicted"/>
<accession>A0A0H3WXB7</accession>
<name>A0A0H3WXB7_9BURK</name>
<gene>
    <name evidence="1" type="ORF">AB870_15025</name>
</gene>
<dbReference type="EMBL" id="CP011807">
    <property type="protein sequence ID" value="AKM31151.2"/>
    <property type="molecule type" value="Genomic_DNA"/>
</dbReference>
<keyword evidence="2" id="KW-1185">Reference proteome</keyword>
<protein>
    <submittedName>
        <fullName evidence="1">Uncharacterized protein</fullName>
    </submittedName>
</protein>
<sequence>MPDSVQSLDASSRNAALACFADQSATPSACATSIARFSPANPSTSANDSGNDALAPVVVTMRKPGISVTIPVEFPQ</sequence>
<organism evidence="1 2">
    <name type="scientific">Pandoraea faecigallinarum</name>
    <dbReference type="NCBI Taxonomy" id="656179"/>
    <lineage>
        <taxon>Bacteria</taxon>
        <taxon>Pseudomonadati</taxon>
        <taxon>Pseudomonadota</taxon>
        <taxon>Betaproteobacteria</taxon>
        <taxon>Burkholderiales</taxon>
        <taxon>Burkholderiaceae</taxon>
        <taxon>Pandoraea</taxon>
    </lineage>
</organism>
<dbReference type="RefSeq" id="WP_064674759.1">
    <property type="nucleotide sequence ID" value="NZ_CP011807.3"/>
</dbReference>
<evidence type="ECO:0000313" key="2">
    <source>
        <dbReference type="Proteomes" id="UP000035651"/>
    </source>
</evidence>
<dbReference type="AlphaFoldDB" id="A0A0H3WXB7"/>
<evidence type="ECO:0000313" key="1">
    <source>
        <dbReference type="EMBL" id="AKM31151.2"/>
    </source>
</evidence>
<dbReference type="Proteomes" id="UP000035651">
    <property type="component" value="Chromosome"/>
</dbReference>
<reference evidence="1" key="1">
    <citation type="submission" date="2016-06" db="EMBL/GenBank/DDBJ databases">
        <title>Complete Genome Sequence of Pandoraea faecigallinarum DSM-23572.</title>
        <authorList>
            <person name="Yong D."/>
            <person name="Ee R."/>
            <person name="Lim Y.-L."/>
            <person name="Yin W.-F."/>
            <person name="Chan K.-G."/>
        </authorList>
    </citation>
    <scope>NUCLEOTIDE SEQUENCE</scope>
    <source>
        <strain evidence="1">DSM 23572</strain>
    </source>
</reference>
<dbReference type="KEGG" id="pfg:AB870_15025"/>